<evidence type="ECO:0000256" key="3">
    <source>
        <dbReference type="ARBA" id="ARBA00022618"/>
    </source>
</evidence>
<dbReference type="HAMAP" id="MF_00364">
    <property type="entry name" value="NagZ"/>
    <property type="match status" value="1"/>
</dbReference>
<comment type="subcellular location">
    <subcellularLocation>
        <location evidence="11">Cytoplasm</location>
    </subcellularLocation>
</comment>
<dbReference type="SUPFAM" id="SSF51445">
    <property type="entry name" value="(Trans)glycosidases"/>
    <property type="match status" value="1"/>
</dbReference>
<comment type="similarity">
    <text evidence="11">Belongs to the glycosyl hydrolase 3 family. NagZ subfamily.</text>
</comment>
<evidence type="ECO:0000256" key="1">
    <source>
        <dbReference type="ARBA" id="ARBA00001231"/>
    </source>
</evidence>
<feature type="site" description="Important for catalytic activity" evidence="11">
    <location>
        <position position="183"/>
    </location>
</feature>
<dbReference type="EC" id="3.2.1.52" evidence="11"/>
<dbReference type="Proteomes" id="UP000015380">
    <property type="component" value="Chromosome"/>
</dbReference>
<reference evidence="13 14" key="1">
    <citation type="submission" date="2013-05" db="EMBL/GenBank/DDBJ databases">
        <title>Between feast and famine: a lifestyle of most important marine PAH-degrading bacterium Cycloclasticus sp. 7ME.</title>
        <authorList>
            <person name="Yakimov M.M."/>
            <person name="Messina E."/>
            <person name="Genovese M."/>
            <person name="Denaro R."/>
            <person name="Crisafi F."/>
            <person name="Russo D."/>
            <person name="Cappello S."/>
            <person name="Santisi S."/>
            <person name="Smedile F."/>
            <person name="Golyshina O.V."/>
            <person name="Tran H."/>
            <person name="Pieper D.H."/>
            <person name="Golyshin P.N."/>
            <person name="Giuliano L."/>
        </authorList>
    </citation>
    <scope>NUCLEOTIDE SEQUENCE [LARGE SCALE GENOMIC DNA]</scope>
    <source>
        <strain evidence="13 14">78-ME</strain>
    </source>
</reference>
<keyword evidence="2 11" id="KW-0963">Cytoplasm</keyword>
<feature type="binding site" evidence="11">
    <location>
        <position position="76"/>
    </location>
    <ligand>
        <name>substrate</name>
    </ligand>
</feature>
<keyword evidence="6 11" id="KW-0573">Peptidoglycan synthesis</keyword>
<evidence type="ECO:0000256" key="10">
    <source>
        <dbReference type="ARBA" id="ARBA00037880"/>
    </source>
</evidence>
<keyword evidence="8 11" id="KW-0131">Cell cycle</keyword>
<dbReference type="AlphaFoldDB" id="S5T8H2"/>
<dbReference type="Gene3D" id="3.20.20.300">
    <property type="entry name" value="Glycoside hydrolase, family 3, N-terminal domain"/>
    <property type="match status" value="1"/>
</dbReference>
<evidence type="ECO:0000259" key="12">
    <source>
        <dbReference type="Pfam" id="PF00933"/>
    </source>
</evidence>
<protein>
    <recommendedName>
        <fullName evidence="11">Beta-hexosaminidase</fullName>
        <ecNumber evidence="11">3.2.1.52</ecNumber>
    </recommendedName>
    <alternativeName>
        <fullName evidence="11">Beta-N-acetylhexosaminidase</fullName>
    </alternativeName>
    <alternativeName>
        <fullName evidence="11">N-acetyl-beta-glucosaminidase</fullName>
    </alternativeName>
</protein>
<evidence type="ECO:0000256" key="4">
    <source>
        <dbReference type="ARBA" id="ARBA00022801"/>
    </source>
</evidence>
<keyword evidence="9 11" id="KW-0961">Cell wall biogenesis/degradation</keyword>
<proteinExistence type="inferred from homology"/>
<dbReference type="NCBIfam" id="NF003740">
    <property type="entry name" value="PRK05337.1"/>
    <property type="match status" value="1"/>
</dbReference>
<organism evidence="13 14">
    <name type="scientific">Cycloclasticus zancles 78-ME</name>
    <dbReference type="NCBI Taxonomy" id="1198232"/>
    <lineage>
        <taxon>Bacteria</taxon>
        <taxon>Pseudomonadati</taxon>
        <taxon>Pseudomonadota</taxon>
        <taxon>Gammaproteobacteria</taxon>
        <taxon>Thiotrichales</taxon>
        <taxon>Piscirickettsiaceae</taxon>
        <taxon>Cycloclasticus</taxon>
    </lineage>
</organism>
<gene>
    <name evidence="11" type="primary">nagZ</name>
    <name evidence="13" type="ORF">CYCME_1748</name>
</gene>
<evidence type="ECO:0000256" key="8">
    <source>
        <dbReference type="ARBA" id="ARBA00023306"/>
    </source>
</evidence>
<dbReference type="EMBL" id="CP005996">
    <property type="protein sequence ID" value="AGS40066.1"/>
    <property type="molecule type" value="Genomic_DNA"/>
</dbReference>
<feature type="domain" description="Glycoside hydrolase family 3 N-terminal" evidence="12">
    <location>
        <begin position="18"/>
        <end position="311"/>
    </location>
</feature>
<dbReference type="InterPro" id="IPR022956">
    <property type="entry name" value="Beta_hexosaminidase_bac"/>
</dbReference>
<keyword evidence="3 11" id="KW-0132">Cell division</keyword>
<accession>S5T8H2</accession>
<sequence>MKSPMPLGPLMIDIDSVELSAVDREVLKHPLVGGVILFSRNYDSIEQVSVLCDEIHRLRAEPLLLAVDHEGGRVQRFKEGFTPIPCMQMLGECYQEDKENALNYARQVAWLMAMELRQVGVDFSFAPVLDIDYACSDVIGDRAFSSDKKIVAEVAEAFQQGLAEAGMASIGKHFPGHGAVAPDSHVAIPIDERSLEDILQDDVYPFRQLIQAGMKGIMPAHVIYQQVDEMPAGFSEFWLQTILRQQLGFQGAIFSDDLTMQGASVVGDIGQRAQQALKAGGDMALICNDRTAAEQVIDHLNGVEINTNSIERLKKMRPTTRLPEGHLQDSLKWQQCRKIIDGFN</sequence>
<dbReference type="GO" id="GO:0071555">
    <property type="term" value="P:cell wall organization"/>
    <property type="evidence" value="ECO:0007669"/>
    <property type="project" value="UniProtKB-KW"/>
</dbReference>
<name>S5T8H2_9GAMM</name>
<dbReference type="InterPro" id="IPR036962">
    <property type="entry name" value="Glyco_hydro_3_N_sf"/>
</dbReference>
<feature type="binding site" evidence="11">
    <location>
        <position position="68"/>
    </location>
    <ligand>
        <name>substrate</name>
    </ligand>
</feature>
<dbReference type="InterPro" id="IPR001764">
    <property type="entry name" value="Glyco_hydro_3_N"/>
</dbReference>
<evidence type="ECO:0000256" key="5">
    <source>
        <dbReference type="ARBA" id="ARBA00022960"/>
    </source>
</evidence>
<dbReference type="KEGG" id="cza:CYCME_1748"/>
<dbReference type="GO" id="GO:0005975">
    <property type="term" value="P:carbohydrate metabolic process"/>
    <property type="evidence" value="ECO:0007669"/>
    <property type="project" value="InterPro"/>
</dbReference>
<dbReference type="GO" id="GO:0009254">
    <property type="term" value="P:peptidoglycan turnover"/>
    <property type="evidence" value="ECO:0007669"/>
    <property type="project" value="UniProtKB-UniRule"/>
</dbReference>
<evidence type="ECO:0000256" key="2">
    <source>
        <dbReference type="ARBA" id="ARBA00022490"/>
    </source>
</evidence>
<dbReference type="GO" id="GO:0009252">
    <property type="term" value="P:peptidoglycan biosynthetic process"/>
    <property type="evidence" value="ECO:0007669"/>
    <property type="project" value="UniProtKB-KW"/>
</dbReference>
<feature type="active site" description="Proton donor/acceptor" evidence="11">
    <location>
        <position position="185"/>
    </location>
</feature>
<evidence type="ECO:0000256" key="6">
    <source>
        <dbReference type="ARBA" id="ARBA00022984"/>
    </source>
</evidence>
<keyword evidence="7 11" id="KW-0326">Glycosidase</keyword>
<dbReference type="UniPathway" id="UPA00544"/>
<dbReference type="InterPro" id="IPR017853">
    <property type="entry name" value="GH"/>
</dbReference>
<dbReference type="FunFam" id="3.20.20.300:FF:000001">
    <property type="entry name" value="Beta-hexosaminidase"/>
    <property type="match status" value="1"/>
</dbReference>
<keyword evidence="14" id="KW-1185">Reference proteome</keyword>
<keyword evidence="4 11" id="KW-0378">Hydrolase</keyword>
<reference evidence="14" key="2">
    <citation type="journal article" date="2016" name="Environ. Microbiol. Rep.">
        <title>Analysis of defence systems and a conjugative IncP-1 plasmid in the marine polyaromatic hydrocarbons-degrading bacterium Cycloclasticus sp. 78-ME.</title>
        <authorList>
            <person name="Yakimov M.M."/>
            <person name="Crisafi F."/>
            <person name="Messina E."/>
            <person name="Smedile F."/>
            <person name="Lopatina A."/>
            <person name="Denaro R."/>
            <person name="Pieper D.H."/>
            <person name="Golyshin P.N."/>
            <person name="Giuliano L."/>
        </authorList>
    </citation>
    <scope>NUCLEOTIDE SEQUENCE [LARGE SCALE GENOMIC DNA]</scope>
    <source>
        <strain evidence="14">78-ME</strain>
    </source>
</reference>
<feature type="binding site" evidence="11">
    <location>
        <begin position="172"/>
        <end position="173"/>
    </location>
    <ligand>
        <name>substrate</name>
    </ligand>
</feature>
<dbReference type="HOGENOM" id="CLU_008392_0_0_6"/>
<dbReference type="GO" id="GO:0005737">
    <property type="term" value="C:cytoplasm"/>
    <property type="evidence" value="ECO:0007669"/>
    <property type="project" value="UniProtKB-SubCell"/>
</dbReference>
<dbReference type="InterPro" id="IPR050226">
    <property type="entry name" value="NagZ_Beta-hexosaminidase"/>
</dbReference>
<feature type="binding site" evidence="11">
    <location>
        <position position="142"/>
    </location>
    <ligand>
        <name>substrate</name>
    </ligand>
</feature>
<comment type="pathway">
    <text evidence="10 11">Cell wall biogenesis; peptidoglycan recycling.</text>
</comment>
<evidence type="ECO:0000256" key="11">
    <source>
        <dbReference type="HAMAP-Rule" id="MF_00364"/>
    </source>
</evidence>
<evidence type="ECO:0000256" key="7">
    <source>
        <dbReference type="ARBA" id="ARBA00023295"/>
    </source>
</evidence>
<feature type="active site" description="Nucleophile" evidence="11">
    <location>
        <position position="256"/>
    </location>
</feature>
<dbReference type="GO" id="GO:0004563">
    <property type="term" value="F:beta-N-acetylhexosaminidase activity"/>
    <property type="evidence" value="ECO:0007669"/>
    <property type="project" value="UniProtKB-UniRule"/>
</dbReference>
<dbReference type="PANTHER" id="PTHR30480:SF13">
    <property type="entry name" value="BETA-HEXOSAMINIDASE"/>
    <property type="match status" value="1"/>
</dbReference>
<dbReference type="PATRIC" id="fig|1198232.3.peg.1724"/>
<evidence type="ECO:0000313" key="13">
    <source>
        <dbReference type="EMBL" id="AGS40066.1"/>
    </source>
</evidence>
<dbReference type="eggNOG" id="COG1472">
    <property type="taxonomic scope" value="Bacteria"/>
</dbReference>
<dbReference type="PANTHER" id="PTHR30480">
    <property type="entry name" value="BETA-HEXOSAMINIDASE-RELATED"/>
    <property type="match status" value="1"/>
</dbReference>
<comment type="function">
    <text evidence="11">Plays a role in peptidoglycan recycling by cleaving the terminal beta-1,4-linked N-acetylglucosamine (GlcNAc) from peptide-linked peptidoglycan fragments, giving rise to free GlcNAc, anhydro-N-acetylmuramic acid and anhydro-N-acetylmuramic acid-linked peptides.</text>
</comment>
<evidence type="ECO:0000256" key="9">
    <source>
        <dbReference type="ARBA" id="ARBA00023316"/>
    </source>
</evidence>
<keyword evidence="5 11" id="KW-0133">Cell shape</keyword>
<dbReference type="RefSeq" id="WP_020932761.1">
    <property type="nucleotide sequence ID" value="NC_021917.1"/>
</dbReference>
<dbReference type="GO" id="GO:0008360">
    <property type="term" value="P:regulation of cell shape"/>
    <property type="evidence" value="ECO:0007669"/>
    <property type="project" value="UniProtKB-KW"/>
</dbReference>
<dbReference type="GO" id="GO:0051301">
    <property type="term" value="P:cell division"/>
    <property type="evidence" value="ECO:0007669"/>
    <property type="project" value="UniProtKB-KW"/>
</dbReference>
<dbReference type="Pfam" id="PF00933">
    <property type="entry name" value="Glyco_hydro_3"/>
    <property type="match status" value="1"/>
</dbReference>
<comment type="catalytic activity">
    <reaction evidence="1 11">
        <text>Hydrolysis of terminal non-reducing N-acetyl-D-hexosamine residues in N-acetyl-beta-D-hexosaminides.</text>
        <dbReference type="EC" id="3.2.1.52"/>
    </reaction>
</comment>
<evidence type="ECO:0000313" key="14">
    <source>
        <dbReference type="Proteomes" id="UP000015380"/>
    </source>
</evidence>